<accession>F6F0A6</accession>
<dbReference type="GO" id="GO:0009103">
    <property type="term" value="P:lipopolysaccharide biosynthetic process"/>
    <property type="evidence" value="ECO:0007669"/>
    <property type="project" value="TreeGrafter"/>
</dbReference>
<dbReference type="Gene3D" id="3.40.50.2000">
    <property type="entry name" value="Glycogen Phosphorylase B"/>
    <property type="match status" value="1"/>
</dbReference>
<organism evidence="3 4">
    <name type="scientific">Sphingobium chlorophenolicum L-1</name>
    <dbReference type="NCBI Taxonomy" id="690566"/>
    <lineage>
        <taxon>Bacteria</taxon>
        <taxon>Pseudomonadati</taxon>
        <taxon>Pseudomonadota</taxon>
        <taxon>Alphaproteobacteria</taxon>
        <taxon>Sphingomonadales</taxon>
        <taxon>Sphingomonadaceae</taxon>
        <taxon>Sphingobium</taxon>
    </lineage>
</organism>
<keyword evidence="4" id="KW-1185">Reference proteome</keyword>
<dbReference type="PANTHER" id="PTHR46401:SF2">
    <property type="entry name" value="GLYCOSYLTRANSFERASE WBBK-RELATED"/>
    <property type="match status" value="1"/>
</dbReference>
<proteinExistence type="predicted"/>
<evidence type="ECO:0000259" key="2">
    <source>
        <dbReference type="Pfam" id="PF00534"/>
    </source>
</evidence>
<evidence type="ECO:0000256" key="1">
    <source>
        <dbReference type="ARBA" id="ARBA00022679"/>
    </source>
</evidence>
<dbReference type="SUPFAM" id="SSF53756">
    <property type="entry name" value="UDP-Glycosyltransferase/glycogen phosphorylase"/>
    <property type="match status" value="1"/>
</dbReference>
<dbReference type="KEGG" id="sch:Sphch_2687"/>
<dbReference type="PANTHER" id="PTHR46401">
    <property type="entry name" value="GLYCOSYLTRANSFERASE WBBK-RELATED"/>
    <property type="match status" value="1"/>
</dbReference>
<dbReference type="Proteomes" id="UP000007150">
    <property type="component" value="Chromosome 1"/>
</dbReference>
<gene>
    <name evidence="3" type="ORF">Sphch_2687</name>
</gene>
<dbReference type="CDD" id="cd03809">
    <property type="entry name" value="GT4_MtfB-like"/>
    <property type="match status" value="1"/>
</dbReference>
<feature type="domain" description="Glycosyl transferase family 1" evidence="2">
    <location>
        <begin position="206"/>
        <end position="348"/>
    </location>
</feature>
<reference evidence="3 4" key="1">
    <citation type="submission" date="2011-05" db="EMBL/GenBank/DDBJ databases">
        <title>Complete sequence of chromosome 1 of Sphingobium chlorophenolicum L-1.</title>
        <authorList>
            <consortium name="US DOE Joint Genome Institute"/>
            <person name="Lucas S."/>
            <person name="Han J."/>
            <person name="Lapidus A."/>
            <person name="Cheng J.-F."/>
            <person name="Goodwin L."/>
            <person name="Pitluck S."/>
            <person name="Peters L."/>
            <person name="Daligault H."/>
            <person name="Han C."/>
            <person name="Tapia R."/>
            <person name="Land M."/>
            <person name="Hauser L."/>
            <person name="Kyrpides N."/>
            <person name="Ivanova N."/>
            <person name="Pagani I."/>
            <person name="Turner P."/>
            <person name="Copley S."/>
            <person name="Woyke T."/>
        </authorList>
    </citation>
    <scope>NUCLEOTIDE SEQUENCE [LARGE SCALE GENOMIC DNA]</scope>
    <source>
        <strain evidence="3 4">L-1</strain>
    </source>
</reference>
<protein>
    <submittedName>
        <fullName evidence="3">Glycosyl transferase group 1</fullName>
    </submittedName>
</protein>
<dbReference type="Pfam" id="PF00534">
    <property type="entry name" value="Glycos_transf_1"/>
    <property type="match status" value="1"/>
</dbReference>
<evidence type="ECO:0000313" key="3">
    <source>
        <dbReference type="EMBL" id="AEG50330.1"/>
    </source>
</evidence>
<dbReference type="STRING" id="690566.Sphch_2687"/>
<dbReference type="AlphaFoldDB" id="F6F0A6"/>
<dbReference type="InterPro" id="IPR001296">
    <property type="entry name" value="Glyco_trans_1"/>
</dbReference>
<keyword evidence="1 3" id="KW-0808">Transferase</keyword>
<dbReference type="HOGENOM" id="CLU_009583_27_6_5"/>
<sequence>MDGRIIAQPGSGIATYAATLRRAHLQMAPTPLLLKDDSCDRESPPVSGKERAMRWLSALTTSSIQANLETGSKKEAILYAQDIFRLARVRFRQSGKMLNINAPCPHGLIHWSLPVPIRIANWINIYTIHDVIPLSHPHLTPMNSARHRLLLNKILETADHIVTVTTHAEHSIIENLNFSPKLITNCGIPVEPIGFDILALPKPFYRDKYFIFVGSSEPRKNVTALITAYKRSGTSLPLLLIGPHESHADPAAGIWNLPQQPADLLAAFIAQARALVFPSLAEGFGLPVAEAMALGTAVLTSNEGALAEVAGDAALLIDPRDIGTIAQSLAMLANDDALVRSMEQRGRLRTADFSADKFTKKLSELYGALFSRSTMEHA</sequence>
<dbReference type="EMBL" id="CP002798">
    <property type="protein sequence ID" value="AEG50330.1"/>
    <property type="molecule type" value="Genomic_DNA"/>
</dbReference>
<dbReference type="RefSeq" id="WP_013848566.1">
    <property type="nucleotide sequence ID" value="NC_015593.1"/>
</dbReference>
<dbReference type="GO" id="GO:0016757">
    <property type="term" value="F:glycosyltransferase activity"/>
    <property type="evidence" value="ECO:0007669"/>
    <property type="project" value="InterPro"/>
</dbReference>
<evidence type="ECO:0000313" key="4">
    <source>
        <dbReference type="Proteomes" id="UP000007150"/>
    </source>
</evidence>
<name>F6F0A6_SPHCR</name>